<dbReference type="Proteomes" id="UP000235672">
    <property type="component" value="Unassembled WGS sequence"/>
</dbReference>
<dbReference type="AlphaFoldDB" id="A0A2J6PQ22"/>
<keyword evidence="2" id="KW-1185">Reference proteome</keyword>
<protein>
    <submittedName>
        <fullName evidence="1">Uncharacterized protein</fullName>
    </submittedName>
</protein>
<proteinExistence type="predicted"/>
<dbReference type="EMBL" id="KZ613508">
    <property type="protein sequence ID" value="PMD16123.1"/>
    <property type="molecule type" value="Genomic_DNA"/>
</dbReference>
<name>A0A2J6PQ22_9HELO</name>
<sequence>MMATSASSQSCAEEIPPLLNLPFELRIKIWSYCITNALAIAEVISPNIFESSNCHYNGQRPYFVFMYSFRSEGVLIWGIRKMPIIFACKMIFHEVIPIVKARASLSFRGLDFWDLNRLRSMPGCKKVRKVTVGFGKDELREGRDEVAWWVWRGC</sequence>
<evidence type="ECO:0000313" key="2">
    <source>
        <dbReference type="Proteomes" id="UP000235672"/>
    </source>
</evidence>
<gene>
    <name evidence="1" type="ORF">NA56DRAFT_321954</name>
</gene>
<evidence type="ECO:0000313" key="1">
    <source>
        <dbReference type="EMBL" id="PMD16123.1"/>
    </source>
</evidence>
<reference evidence="1 2" key="1">
    <citation type="submission" date="2016-05" db="EMBL/GenBank/DDBJ databases">
        <title>A degradative enzymes factory behind the ericoid mycorrhizal symbiosis.</title>
        <authorList>
            <consortium name="DOE Joint Genome Institute"/>
            <person name="Martino E."/>
            <person name="Morin E."/>
            <person name="Grelet G."/>
            <person name="Kuo A."/>
            <person name="Kohler A."/>
            <person name="Daghino S."/>
            <person name="Barry K."/>
            <person name="Choi C."/>
            <person name="Cichocki N."/>
            <person name="Clum A."/>
            <person name="Copeland A."/>
            <person name="Hainaut M."/>
            <person name="Haridas S."/>
            <person name="Labutti K."/>
            <person name="Lindquist E."/>
            <person name="Lipzen A."/>
            <person name="Khouja H.-R."/>
            <person name="Murat C."/>
            <person name="Ohm R."/>
            <person name="Olson A."/>
            <person name="Spatafora J."/>
            <person name="Veneault-Fourrey C."/>
            <person name="Henrissat B."/>
            <person name="Grigoriev I."/>
            <person name="Martin F."/>
            <person name="Perotto S."/>
        </authorList>
    </citation>
    <scope>NUCLEOTIDE SEQUENCE [LARGE SCALE GENOMIC DNA]</scope>
    <source>
        <strain evidence="1 2">UAMH 7357</strain>
    </source>
</reference>
<accession>A0A2J6PQ22</accession>
<organism evidence="1 2">
    <name type="scientific">Hyaloscypha hepaticicola</name>
    <dbReference type="NCBI Taxonomy" id="2082293"/>
    <lineage>
        <taxon>Eukaryota</taxon>
        <taxon>Fungi</taxon>
        <taxon>Dikarya</taxon>
        <taxon>Ascomycota</taxon>
        <taxon>Pezizomycotina</taxon>
        <taxon>Leotiomycetes</taxon>
        <taxon>Helotiales</taxon>
        <taxon>Hyaloscyphaceae</taxon>
        <taxon>Hyaloscypha</taxon>
    </lineage>
</organism>